<dbReference type="KEGG" id="dgo:DGo_PB0256"/>
<keyword evidence="1" id="KW-0614">Plasmid</keyword>
<evidence type="ECO:0000313" key="1">
    <source>
        <dbReference type="EMBL" id="AFD27525.1"/>
    </source>
</evidence>
<reference evidence="1 2" key="1">
    <citation type="journal article" date="2012" name="PLoS ONE">
        <title>Genome sequence and transcriptome analysis of the radioresistant bacterium Deinococcus gobiensis: insights into the extreme environmental adaptations.</title>
        <authorList>
            <person name="Yuan M."/>
            <person name="Chen M."/>
            <person name="Zhang W."/>
            <person name="Lu W."/>
            <person name="Wang J."/>
            <person name="Yang M."/>
            <person name="Zhao P."/>
            <person name="Tang R."/>
            <person name="Li X."/>
            <person name="Hao Y."/>
            <person name="Zhou Z."/>
            <person name="Zhan Y."/>
            <person name="Yu H."/>
            <person name="Teng C."/>
            <person name="Yan Y."/>
            <person name="Ping S."/>
            <person name="Wang Y."/>
            <person name="Lin M."/>
        </authorList>
    </citation>
    <scope>NUCLEOTIDE SEQUENCE [LARGE SCALE GENOMIC DNA]</scope>
    <source>
        <strain evidence="2">DSM 21396 / JCM 16679 / CGMCC 1.7299 / I-0</strain>
        <plasmid evidence="1">P2</plasmid>
    </source>
</reference>
<sequence>MTFLPSPHTSTAEALIPMEGLALHDPGVDGRTYLLAIHRPPHPLQLFPGRRLFLREVQQVLDLRWHLWLLCLQPGPSLAPVQVSDLAFLTREDTTLLPPLVDLTQLQHLVERALPA</sequence>
<accession>H8H1X8</accession>
<organism evidence="1 2">
    <name type="scientific">Deinococcus gobiensis (strain DSM 21396 / JCM 16679 / CGMCC 1.7299 / I-0)</name>
    <dbReference type="NCBI Taxonomy" id="745776"/>
    <lineage>
        <taxon>Bacteria</taxon>
        <taxon>Thermotogati</taxon>
        <taxon>Deinococcota</taxon>
        <taxon>Deinococci</taxon>
        <taxon>Deinococcales</taxon>
        <taxon>Deinococcaceae</taxon>
        <taxon>Deinococcus</taxon>
    </lineage>
</organism>
<gene>
    <name evidence="1" type="ordered locus">DGo_PB0256</name>
</gene>
<dbReference type="Proteomes" id="UP000007575">
    <property type="component" value="Plasmid P2"/>
</dbReference>
<proteinExistence type="predicted"/>
<geneLocation type="plasmid" evidence="1 2">
    <name>P2</name>
</geneLocation>
<dbReference type="PATRIC" id="fig|745776.4.peg.3607"/>
<dbReference type="EMBL" id="CP002193">
    <property type="protein sequence ID" value="AFD27525.1"/>
    <property type="molecule type" value="Genomic_DNA"/>
</dbReference>
<dbReference type="AlphaFoldDB" id="H8H1X8"/>
<name>H8H1X8_DEIGI</name>
<keyword evidence="2" id="KW-1185">Reference proteome</keyword>
<dbReference type="HOGENOM" id="CLU_2092786_0_0_0"/>
<evidence type="ECO:0000313" key="2">
    <source>
        <dbReference type="Proteomes" id="UP000007575"/>
    </source>
</evidence>
<dbReference type="RefSeq" id="WP_014686620.1">
    <property type="nucleotide sequence ID" value="NC_017791.1"/>
</dbReference>
<protein>
    <submittedName>
        <fullName evidence="1">Uncharacterized protein</fullName>
    </submittedName>
</protein>